<sequence length="182" mass="19266">MRRCRCPGGRCRLRRRRRSSPPAPQRPDGEGAMPQGLADRLAARIPGFGIAALLVTVLAAVALSGGTASAPVEAEPPLAMRTLRFADLPQGSIAVLDAATGATLARFTAGEGGFLRGGLRGLVRERRLDGGGAEAPFILAAWRDGRLTFEDSTTGRVLELHAYGQTNAEAFARFLTAREMTP</sequence>
<evidence type="ECO:0000256" key="1">
    <source>
        <dbReference type="SAM" id="MobiDB-lite"/>
    </source>
</evidence>
<evidence type="ECO:0000313" key="4">
    <source>
        <dbReference type="Proteomes" id="UP000249065"/>
    </source>
</evidence>
<dbReference type="EMBL" id="QLIX01000015">
    <property type="protein sequence ID" value="RAI57683.1"/>
    <property type="molecule type" value="Genomic_DNA"/>
</dbReference>
<evidence type="ECO:0008006" key="5">
    <source>
        <dbReference type="Google" id="ProtNLM"/>
    </source>
</evidence>
<protein>
    <recommendedName>
        <fullName evidence="5">Photosynthetic complex assembly protein PuhC</fullName>
    </recommendedName>
</protein>
<dbReference type="AlphaFoldDB" id="A0A327M678"/>
<proteinExistence type="predicted"/>
<feature type="region of interest" description="Disordered" evidence="1">
    <location>
        <begin position="13"/>
        <end position="34"/>
    </location>
</feature>
<dbReference type="InterPro" id="IPR017495">
    <property type="entry name" value="PuhC"/>
</dbReference>
<feature type="transmembrane region" description="Helical" evidence="2">
    <location>
        <begin position="41"/>
        <end position="63"/>
    </location>
</feature>
<keyword evidence="2" id="KW-0472">Membrane</keyword>
<reference evidence="4" key="1">
    <citation type="submission" date="2018-06" db="EMBL/GenBank/DDBJ databases">
        <authorList>
            <person name="Khan S.A."/>
        </authorList>
    </citation>
    <scope>NUCLEOTIDE SEQUENCE [LARGE SCALE GENOMIC DNA]</scope>
    <source>
        <strain evidence="4">DB-1506</strain>
    </source>
</reference>
<organism evidence="3 4">
    <name type="scientific">Roseicella frigidaeris</name>
    <dbReference type="NCBI Taxonomy" id="2230885"/>
    <lineage>
        <taxon>Bacteria</taxon>
        <taxon>Pseudomonadati</taxon>
        <taxon>Pseudomonadota</taxon>
        <taxon>Alphaproteobacteria</taxon>
        <taxon>Acetobacterales</taxon>
        <taxon>Roseomonadaceae</taxon>
        <taxon>Roseicella</taxon>
    </lineage>
</organism>
<accession>A0A327M678</accession>
<dbReference type="OrthoDB" id="7848123at2"/>
<name>A0A327M678_9PROT</name>
<evidence type="ECO:0000313" key="3">
    <source>
        <dbReference type="EMBL" id="RAI57683.1"/>
    </source>
</evidence>
<comment type="caution">
    <text evidence="3">The sequence shown here is derived from an EMBL/GenBank/DDBJ whole genome shotgun (WGS) entry which is preliminary data.</text>
</comment>
<dbReference type="NCBIfam" id="TIGR03054">
    <property type="entry name" value="photo_alph_chp1"/>
    <property type="match status" value="1"/>
</dbReference>
<keyword evidence="2" id="KW-0812">Transmembrane</keyword>
<gene>
    <name evidence="3" type="ORF">DOO78_17990</name>
</gene>
<dbReference type="Proteomes" id="UP000249065">
    <property type="component" value="Unassembled WGS sequence"/>
</dbReference>
<keyword evidence="2" id="KW-1133">Transmembrane helix</keyword>
<evidence type="ECO:0000256" key="2">
    <source>
        <dbReference type="SAM" id="Phobius"/>
    </source>
</evidence>
<keyword evidence="4" id="KW-1185">Reference proteome</keyword>